<gene>
    <name evidence="1" type="ORF">FIBSPDRAFT_28008</name>
</gene>
<accession>A0A166G6J3</accession>
<evidence type="ECO:0000313" key="1">
    <source>
        <dbReference type="EMBL" id="KZP17516.1"/>
    </source>
</evidence>
<reference evidence="1 2" key="1">
    <citation type="journal article" date="2016" name="Mol. Biol. Evol.">
        <title>Comparative Genomics of Early-Diverging Mushroom-Forming Fungi Provides Insights into the Origins of Lignocellulose Decay Capabilities.</title>
        <authorList>
            <person name="Nagy L.G."/>
            <person name="Riley R."/>
            <person name="Tritt A."/>
            <person name="Adam C."/>
            <person name="Daum C."/>
            <person name="Floudas D."/>
            <person name="Sun H."/>
            <person name="Yadav J.S."/>
            <person name="Pangilinan J."/>
            <person name="Larsson K.H."/>
            <person name="Matsuura K."/>
            <person name="Barry K."/>
            <person name="Labutti K."/>
            <person name="Kuo R."/>
            <person name="Ohm R.A."/>
            <person name="Bhattacharya S.S."/>
            <person name="Shirouzu T."/>
            <person name="Yoshinaga Y."/>
            <person name="Martin F.M."/>
            <person name="Grigoriev I.V."/>
            <person name="Hibbett D.S."/>
        </authorList>
    </citation>
    <scope>NUCLEOTIDE SEQUENCE [LARGE SCALE GENOMIC DNA]</scope>
    <source>
        <strain evidence="1 2">CBS 109695</strain>
    </source>
</reference>
<sequence>MSCVMLAKMVRRRWRNFTYPRGGDIGPVRLESVESVYCVRASTGAPSQYQTEGLRVVGLPIDEVECIECIEKWRFGHVSGFDFDR</sequence>
<dbReference type="AlphaFoldDB" id="A0A166G6J3"/>
<dbReference type="Proteomes" id="UP000076532">
    <property type="component" value="Unassembled WGS sequence"/>
</dbReference>
<keyword evidence="2" id="KW-1185">Reference proteome</keyword>
<name>A0A166G6J3_9AGAM</name>
<organism evidence="1 2">
    <name type="scientific">Athelia psychrophila</name>
    <dbReference type="NCBI Taxonomy" id="1759441"/>
    <lineage>
        <taxon>Eukaryota</taxon>
        <taxon>Fungi</taxon>
        <taxon>Dikarya</taxon>
        <taxon>Basidiomycota</taxon>
        <taxon>Agaricomycotina</taxon>
        <taxon>Agaricomycetes</taxon>
        <taxon>Agaricomycetidae</taxon>
        <taxon>Atheliales</taxon>
        <taxon>Atheliaceae</taxon>
        <taxon>Athelia</taxon>
    </lineage>
</organism>
<proteinExistence type="predicted"/>
<dbReference type="EMBL" id="KV417582">
    <property type="protein sequence ID" value="KZP17516.1"/>
    <property type="molecule type" value="Genomic_DNA"/>
</dbReference>
<evidence type="ECO:0000313" key="2">
    <source>
        <dbReference type="Proteomes" id="UP000076532"/>
    </source>
</evidence>
<protein>
    <submittedName>
        <fullName evidence="1">Uncharacterized protein</fullName>
    </submittedName>
</protein>